<gene>
    <name evidence="1" type="ORF">HPB47_023610</name>
</gene>
<accession>A0AC60Q6J5</accession>
<organism evidence="1 2">
    <name type="scientific">Ixodes persulcatus</name>
    <name type="common">Taiga tick</name>
    <dbReference type="NCBI Taxonomy" id="34615"/>
    <lineage>
        <taxon>Eukaryota</taxon>
        <taxon>Metazoa</taxon>
        <taxon>Ecdysozoa</taxon>
        <taxon>Arthropoda</taxon>
        <taxon>Chelicerata</taxon>
        <taxon>Arachnida</taxon>
        <taxon>Acari</taxon>
        <taxon>Parasitiformes</taxon>
        <taxon>Ixodida</taxon>
        <taxon>Ixodoidea</taxon>
        <taxon>Ixodidae</taxon>
        <taxon>Ixodinae</taxon>
        <taxon>Ixodes</taxon>
    </lineage>
</organism>
<dbReference type="Proteomes" id="UP000805193">
    <property type="component" value="Unassembled WGS sequence"/>
</dbReference>
<protein>
    <submittedName>
        <fullName evidence="1">Uncharacterized protein</fullName>
    </submittedName>
</protein>
<evidence type="ECO:0000313" key="1">
    <source>
        <dbReference type="EMBL" id="KAG0429468.1"/>
    </source>
</evidence>
<dbReference type="EMBL" id="JABSTQ010009409">
    <property type="protein sequence ID" value="KAG0429468.1"/>
    <property type="molecule type" value="Genomic_DNA"/>
</dbReference>
<proteinExistence type="predicted"/>
<evidence type="ECO:0000313" key="2">
    <source>
        <dbReference type="Proteomes" id="UP000805193"/>
    </source>
</evidence>
<reference evidence="1 2" key="1">
    <citation type="journal article" date="2020" name="Cell">
        <title>Large-Scale Comparative Analyses of Tick Genomes Elucidate Their Genetic Diversity and Vector Capacities.</title>
        <authorList>
            <consortium name="Tick Genome and Microbiome Consortium (TIGMIC)"/>
            <person name="Jia N."/>
            <person name="Wang J."/>
            <person name="Shi W."/>
            <person name="Du L."/>
            <person name="Sun Y."/>
            <person name="Zhan W."/>
            <person name="Jiang J.F."/>
            <person name="Wang Q."/>
            <person name="Zhang B."/>
            <person name="Ji P."/>
            <person name="Bell-Sakyi L."/>
            <person name="Cui X.M."/>
            <person name="Yuan T.T."/>
            <person name="Jiang B.G."/>
            <person name="Yang W.F."/>
            <person name="Lam T.T."/>
            <person name="Chang Q.C."/>
            <person name="Ding S.J."/>
            <person name="Wang X.J."/>
            <person name="Zhu J.G."/>
            <person name="Ruan X.D."/>
            <person name="Zhao L."/>
            <person name="Wei J.T."/>
            <person name="Ye R.Z."/>
            <person name="Que T.C."/>
            <person name="Du C.H."/>
            <person name="Zhou Y.H."/>
            <person name="Cheng J.X."/>
            <person name="Dai P.F."/>
            <person name="Guo W.B."/>
            <person name="Han X.H."/>
            <person name="Huang E.J."/>
            <person name="Li L.F."/>
            <person name="Wei W."/>
            <person name="Gao Y.C."/>
            <person name="Liu J.Z."/>
            <person name="Shao H.Z."/>
            <person name="Wang X."/>
            <person name="Wang C.C."/>
            <person name="Yang T.C."/>
            <person name="Huo Q.B."/>
            <person name="Li W."/>
            <person name="Chen H.Y."/>
            <person name="Chen S.E."/>
            <person name="Zhou L.G."/>
            <person name="Ni X.B."/>
            <person name="Tian J.H."/>
            <person name="Sheng Y."/>
            <person name="Liu T."/>
            <person name="Pan Y.S."/>
            <person name="Xia L.Y."/>
            <person name="Li J."/>
            <person name="Zhao F."/>
            <person name="Cao W.C."/>
        </authorList>
    </citation>
    <scope>NUCLEOTIDE SEQUENCE [LARGE SCALE GENOMIC DNA]</scope>
    <source>
        <strain evidence="1">Iper-2018</strain>
    </source>
</reference>
<comment type="caution">
    <text evidence="1">The sequence shown here is derived from an EMBL/GenBank/DDBJ whole genome shotgun (WGS) entry which is preliminary data.</text>
</comment>
<name>A0AC60Q6J5_IXOPE</name>
<sequence>MQVSVEGTDITPEEFEAGGWFPKQTRRQQAKEKRLEAPATRPSATRPHNGAAKATSQRMKRPPPPPLPKGEHKIVVRPRGGFNTASWSDIQILDGARSSIPADLPSARELLRKYPEQNIFVICTPNSERAEAYSKMLAINIAGKTYPATAYTTTPENTCKGIIHDIPEEDTPETIWDSLQYNTNPPILQFRRLGKRGPLLLLYEGQRVPHWVDYRGATLRCLLYKKRVEVCKICARVGHREDICPTPNDKKCFTCGTIVSDNANHECTPHCAICGGGHESGSKRCRQRFLPARKPRAPFLPTLDPTDEATFPTMGPSTCGNRSTGPRDRSAGARGELHSSRSHSRSRSRSRSRGRGRSSSRGPDVTRKSSTSATSKQLRRELARLSAKIAQLENPKQVRPSTQPPLTPTTNTQPCSQPQSKPPIPPKLAAATAVEPMEVQRTAAKRKADEPLQPPTPVECVTKQDLENLETRMTTMVTNKIEEMSHSIVEVVHSLQLEVAAVTQTQQQMLLQLQQLNHRVSIVESITQHLPLPTPLPQSPRSASPSRTSRSTSRDPVPNLTPSPLAPPKLQIASLEEWSRALLTDVSDTTRAIQEEPLSSQEVDSHLLHMWEARNGLHKRWKKQKHNRKLKLRIAELDLEIEDYANTLTRQHWLQICDSLRGSLGNAKTWHLLRHLLDPNNTKMEQRKNLSRLHGPSQRQSAPGEDKINNKTLRNLDDASIQALTQLFNECWEAGALPQKWKHAKVIFIPKQGKPLTLNNLRPISLTSCVGKLFEHVTLSRMQNYLEDSRLLPVSMIGFRPNLSTQDILLQLNNQIYGPEQTRRYRAIVGLDLKKAFDNVLHTTIMQTLNGIRVGAKTYNYIRAFLTDRTATLNIGDIQSPPIALGGRGTPQGSVLSPFLFNLALLTLPNKLATVPGLSHSLYADDITLWADAESEEELEGILQQGIAMVSGAVKTFGLACSPEKSEYVIVRPSGLRKNTTKPPPYRMELSLEGETLPARDNIRILGMTFQSNGHNTEQIRRIELATQQTSRLIRRIANRHSGMGEADLLRLIQAFVISRVTYAAPYMRPLKLERDKLNRIIRGAYKTALGLPPTTSTDKLLALGLHNTVEELIEGHLFSQYTRLTTTHTGRAILQKLGIHHESSSSPKYTLPHAIRANLHIPPLPKNMHPEHHPDRRKARSTALHKRYGQLEGVVYTDAADYPHPKAMTMVATDGHGVPLSGGSIRTTNSETAEEVAIAIALLVPNTQTIISDSKRAILNFARGRVSEATLRVLTRSSKIPNDMVSLIWAPAHTSLPGNEAAHTTARELEYRARGAMTGTGNEPISHRDTLTSYQEITQSYRLARRTLPAGHKSLTKSQEWTWRRLQTNTYPNSTLYSHWLPELHSEVCKFCSSRATLSHIMWECPNSPLKNRMPFACNDTEQWNALMHSSEADVQKEICDWAEEAAAVWGLLPSPSSASS</sequence>
<keyword evidence="2" id="KW-1185">Reference proteome</keyword>